<dbReference type="Gene3D" id="3.40.50.450">
    <property type="match status" value="1"/>
</dbReference>
<organism evidence="1 2">
    <name type="scientific">Bacillus cereus TIAC219</name>
    <dbReference type="NCBI Taxonomy" id="718222"/>
    <lineage>
        <taxon>Bacteria</taxon>
        <taxon>Bacillati</taxon>
        <taxon>Bacillota</taxon>
        <taxon>Bacilli</taxon>
        <taxon>Bacillales</taxon>
        <taxon>Bacillaceae</taxon>
        <taxon>Bacillus</taxon>
        <taxon>Bacillus cereus group</taxon>
    </lineage>
</organism>
<evidence type="ECO:0008006" key="3">
    <source>
        <dbReference type="Google" id="ProtNLM"/>
    </source>
</evidence>
<evidence type="ECO:0000313" key="1">
    <source>
        <dbReference type="EMBL" id="EOQ57825.1"/>
    </source>
</evidence>
<comment type="caution">
    <text evidence="1">The sequence shown here is derived from an EMBL/GenBank/DDBJ whole genome shotgun (WGS) entry which is preliminary data.</text>
</comment>
<dbReference type="RefSeq" id="WP_001062600.1">
    <property type="nucleotide sequence ID" value="NZ_KB976014.1"/>
</dbReference>
<reference evidence="1 2" key="1">
    <citation type="submission" date="2013-01" db="EMBL/GenBank/DDBJ databases">
        <title>The Genome Sequence of Bacillus cereus TIAC219.</title>
        <authorList>
            <consortium name="The Broad Institute Genome Sequencing Platform"/>
            <consortium name="The Broad Institute Genome Sequencing Center for Infectious Disease"/>
            <person name="Feldgarden M."/>
            <person name="Van der Auwera G.A."/>
            <person name="Mahillon J."/>
            <person name="Duprez V."/>
            <person name="Timmery S."/>
            <person name="Mattelet C."/>
            <person name="Dierick K."/>
            <person name="Sun M."/>
            <person name="Yu Z."/>
            <person name="Zhu L."/>
            <person name="Hu X."/>
            <person name="Shank E.B."/>
            <person name="Swiecicka I."/>
            <person name="Hansen B.M."/>
            <person name="Andrup L."/>
            <person name="Walker B."/>
            <person name="Young S.K."/>
            <person name="Zeng Q."/>
            <person name="Gargeya S."/>
            <person name="Fitzgerald M."/>
            <person name="Haas B."/>
            <person name="Abouelleil A."/>
            <person name="Alvarado L."/>
            <person name="Arachchi H.M."/>
            <person name="Berlin A.M."/>
            <person name="Chapman S.B."/>
            <person name="Dewar J."/>
            <person name="Goldberg J."/>
            <person name="Griggs A."/>
            <person name="Gujja S."/>
            <person name="Hansen M."/>
            <person name="Howarth C."/>
            <person name="Imamovic A."/>
            <person name="Larimer J."/>
            <person name="McCowan C."/>
            <person name="Murphy C."/>
            <person name="Neiman D."/>
            <person name="Pearson M."/>
            <person name="Priest M."/>
            <person name="Roberts A."/>
            <person name="Saif S."/>
            <person name="Shea T."/>
            <person name="Sisk P."/>
            <person name="Sykes S."/>
            <person name="Wortman J."/>
            <person name="Nusbaum C."/>
            <person name="Birren B."/>
        </authorList>
    </citation>
    <scope>NUCLEOTIDE SEQUENCE [LARGE SCALE GENOMIC DNA]</scope>
    <source>
        <strain evidence="1 2">TIAC219</strain>
    </source>
</reference>
<dbReference type="Pfam" id="PF05014">
    <property type="entry name" value="Nuc_deoxyrib_tr"/>
    <property type="match status" value="1"/>
</dbReference>
<dbReference type="InterPro" id="IPR007710">
    <property type="entry name" value="Nucleoside_deoxyribTrfase"/>
</dbReference>
<evidence type="ECO:0000313" key="2">
    <source>
        <dbReference type="Proteomes" id="UP000014060"/>
    </source>
</evidence>
<dbReference type="EMBL" id="AHCJ01000083">
    <property type="protein sequence ID" value="EOQ57825.1"/>
    <property type="molecule type" value="Genomic_DNA"/>
</dbReference>
<accession>A0ABC9SQF3</accession>
<dbReference type="AlphaFoldDB" id="A0ABC9SQF3"/>
<name>A0ABC9SQF3_BACCE</name>
<protein>
    <recommendedName>
        <fullName evidence="3">Nucleoside 2-deoxyribosyltransferase</fullName>
    </recommendedName>
</protein>
<dbReference type="SUPFAM" id="SSF52309">
    <property type="entry name" value="N-(deoxy)ribosyltransferase-like"/>
    <property type="match status" value="1"/>
</dbReference>
<gene>
    <name evidence="1" type="ORF">IAY_06261</name>
</gene>
<sequence>MAKIIATYVNPNNILNLPKRPLKVYLASPFFNDEEIERVAFVEKTLREKGLEVFSPREHQNEHLEFGSVEWRKATYLNDCHEILKCDIVVAVHSTDSGTNWELGAAGALQRPVILFDDNTDLPRNIMLTESCHAFLEGREALEAYNFDVRINELEKVYYEGTVI</sequence>
<dbReference type="Proteomes" id="UP000014060">
    <property type="component" value="Unassembled WGS sequence"/>
</dbReference>
<proteinExistence type="predicted"/>